<comment type="similarity">
    <text evidence="1">Belongs to the LysR transcriptional regulatory family.</text>
</comment>
<dbReference type="AlphaFoldDB" id="A0A161R0L6"/>
<accession>A0A161R0L6</accession>
<keyword evidence="3" id="KW-0238">DNA-binding</keyword>
<dbReference type="OrthoDB" id="9794694at2"/>
<evidence type="ECO:0000313" key="6">
    <source>
        <dbReference type="EMBL" id="KYO50827.1"/>
    </source>
</evidence>
<dbReference type="GeneID" id="97240872"/>
<dbReference type="PROSITE" id="PS50931">
    <property type="entry name" value="HTH_LYSR"/>
    <property type="match status" value="1"/>
</dbReference>
<evidence type="ECO:0000256" key="1">
    <source>
        <dbReference type="ARBA" id="ARBA00009437"/>
    </source>
</evidence>
<dbReference type="RefSeq" id="WP_062767382.1">
    <property type="nucleotide sequence ID" value="NZ_CP121045.1"/>
</dbReference>
<dbReference type="InterPro" id="IPR005119">
    <property type="entry name" value="LysR_subst-bd"/>
</dbReference>
<dbReference type="PANTHER" id="PTHR30537:SF58">
    <property type="entry name" value="HTH-TYPE TRANSCRIPTIONAL REGULATOR PERR"/>
    <property type="match status" value="1"/>
</dbReference>
<dbReference type="Gene3D" id="3.40.190.10">
    <property type="entry name" value="Periplasmic binding protein-like II"/>
    <property type="match status" value="2"/>
</dbReference>
<dbReference type="FunFam" id="1.10.10.10:FF:000038">
    <property type="entry name" value="Glycine cleavage system transcriptional activator"/>
    <property type="match status" value="1"/>
</dbReference>
<dbReference type="Pfam" id="PF00126">
    <property type="entry name" value="HTH_1"/>
    <property type="match status" value="1"/>
</dbReference>
<sequence>MAPPLPLSLLRAFEAAARTGSFRAAAEELSLTPSAVSHAVRKLEDQLGVALFVRSTRAVRLSPDGAALIGHVGRGFEEIRRGIDLISTSGPGLLRLHCAPSFAATWLTPRLSRFLNANPEIDVRLAANTDYARFETNEFDADIIYGEVQPRDGIVVIPLGEETVVPLCTPALAPYIRKPAALLHQRLLQSDNKLIRWPHWFEANGLAPPPAQGARFDRSFLAIAAAADGLGVALESTRLAEREIRSGLLVRPLAGRARDITYVGHHLVFPRLAARRPTIRALLRWLVAELGLDPAFIGT</sequence>
<dbReference type="InterPro" id="IPR036390">
    <property type="entry name" value="WH_DNA-bd_sf"/>
</dbReference>
<evidence type="ECO:0000313" key="7">
    <source>
        <dbReference type="Proteomes" id="UP000075787"/>
    </source>
</evidence>
<dbReference type="PRINTS" id="PR00039">
    <property type="entry name" value="HTHLYSR"/>
</dbReference>
<keyword evidence="4" id="KW-0804">Transcription</keyword>
<dbReference type="PANTHER" id="PTHR30537">
    <property type="entry name" value="HTH-TYPE TRANSCRIPTIONAL REGULATOR"/>
    <property type="match status" value="1"/>
</dbReference>
<dbReference type="SUPFAM" id="SSF53850">
    <property type="entry name" value="Periplasmic binding protein-like II"/>
    <property type="match status" value="1"/>
</dbReference>
<dbReference type="InterPro" id="IPR000847">
    <property type="entry name" value="LysR_HTH_N"/>
</dbReference>
<dbReference type="GO" id="GO:0006351">
    <property type="term" value="P:DNA-templated transcription"/>
    <property type="evidence" value="ECO:0007669"/>
    <property type="project" value="TreeGrafter"/>
</dbReference>
<keyword evidence="2" id="KW-0805">Transcription regulation</keyword>
<dbReference type="SUPFAM" id="SSF46785">
    <property type="entry name" value="Winged helix' DNA-binding domain"/>
    <property type="match status" value="1"/>
</dbReference>
<dbReference type="Pfam" id="PF03466">
    <property type="entry name" value="LysR_substrate"/>
    <property type="match status" value="1"/>
</dbReference>
<dbReference type="InterPro" id="IPR036388">
    <property type="entry name" value="WH-like_DNA-bd_sf"/>
</dbReference>
<dbReference type="Gene3D" id="1.10.10.10">
    <property type="entry name" value="Winged helix-like DNA-binding domain superfamily/Winged helix DNA-binding domain"/>
    <property type="match status" value="1"/>
</dbReference>
<organism evidence="6 7">
    <name type="scientific">Tistrella mobilis</name>
    <dbReference type="NCBI Taxonomy" id="171437"/>
    <lineage>
        <taxon>Bacteria</taxon>
        <taxon>Pseudomonadati</taxon>
        <taxon>Pseudomonadota</taxon>
        <taxon>Alphaproteobacteria</taxon>
        <taxon>Geminicoccales</taxon>
        <taxon>Geminicoccaceae</taxon>
        <taxon>Tistrella</taxon>
    </lineage>
</organism>
<dbReference type="InterPro" id="IPR058163">
    <property type="entry name" value="LysR-type_TF_proteobact-type"/>
</dbReference>
<dbReference type="CDD" id="cd08432">
    <property type="entry name" value="PBP2_GcdR_TrpI_HvrB_AmpR_like"/>
    <property type="match status" value="1"/>
</dbReference>
<dbReference type="GO" id="GO:0003700">
    <property type="term" value="F:DNA-binding transcription factor activity"/>
    <property type="evidence" value="ECO:0007669"/>
    <property type="project" value="InterPro"/>
</dbReference>
<evidence type="ECO:0000256" key="2">
    <source>
        <dbReference type="ARBA" id="ARBA00023015"/>
    </source>
</evidence>
<name>A0A161R0L6_9PROT</name>
<dbReference type="GO" id="GO:0043565">
    <property type="term" value="F:sequence-specific DNA binding"/>
    <property type="evidence" value="ECO:0007669"/>
    <property type="project" value="TreeGrafter"/>
</dbReference>
<feature type="domain" description="HTH lysR-type" evidence="5">
    <location>
        <begin position="5"/>
        <end position="62"/>
    </location>
</feature>
<protein>
    <submittedName>
        <fullName evidence="6">LysR family transcriptional regulator</fullName>
    </submittedName>
</protein>
<reference evidence="6 7" key="1">
    <citation type="submission" date="2015-12" db="EMBL/GenBank/DDBJ databases">
        <title>Genome sequence of Tistrella mobilis MCCC 1A02139.</title>
        <authorList>
            <person name="Lu L."/>
            <person name="Lai Q."/>
            <person name="Shao Z."/>
            <person name="Qian P."/>
        </authorList>
    </citation>
    <scope>NUCLEOTIDE SEQUENCE [LARGE SCALE GENOMIC DNA]</scope>
    <source>
        <strain evidence="6 7">MCCC 1A02139</strain>
    </source>
</reference>
<dbReference type="Proteomes" id="UP000075787">
    <property type="component" value="Unassembled WGS sequence"/>
</dbReference>
<evidence type="ECO:0000259" key="5">
    <source>
        <dbReference type="PROSITE" id="PS50931"/>
    </source>
</evidence>
<gene>
    <name evidence="6" type="ORF">AUP44_01200</name>
</gene>
<evidence type="ECO:0000256" key="4">
    <source>
        <dbReference type="ARBA" id="ARBA00023163"/>
    </source>
</evidence>
<evidence type="ECO:0000256" key="3">
    <source>
        <dbReference type="ARBA" id="ARBA00023125"/>
    </source>
</evidence>
<proteinExistence type="inferred from homology"/>
<comment type="caution">
    <text evidence="6">The sequence shown here is derived from an EMBL/GenBank/DDBJ whole genome shotgun (WGS) entry which is preliminary data.</text>
</comment>
<dbReference type="EMBL" id="LPZR01000190">
    <property type="protein sequence ID" value="KYO50827.1"/>
    <property type="molecule type" value="Genomic_DNA"/>
</dbReference>